<proteinExistence type="predicted"/>
<dbReference type="RefSeq" id="WP_119990238.1">
    <property type="nucleotide sequence ID" value="NZ_CP032489.1"/>
</dbReference>
<organism evidence="2 3">
    <name type="scientific">Arachidicoccus soli</name>
    <dbReference type="NCBI Taxonomy" id="2341117"/>
    <lineage>
        <taxon>Bacteria</taxon>
        <taxon>Pseudomonadati</taxon>
        <taxon>Bacteroidota</taxon>
        <taxon>Chitinophagia</taxon>
        <taxon>Chitinophagales</taxon>
        <taxon>Chitinophagaceae</taxon>
        <taxon>Arachidicoccus</taxon>
    </lineage>
</organism>
<evidence type="ECO:0000313" key="2">
    <source>
        <dbReference type="EMBL" id="AYD48974.1"/>
    </source>
</evidence>
<dbReference type="Proteomes" id="UP000266118">
    <property type="component" value="Chromosome"/>
</dbReference>
<sequence length="160" mass="19002">MNSSRTSETELEKTPGYLSATLNCKCPRCRKGDLFQYKNAYNLKDGNYMKMNERCSECGQPTEIELGFYYGTSYVSYALTILFSAITFVLWWIIIGISLNDNRLFWWLGIDVFFLLLLQPFFMRLARSFWISCYVKYNKNWQIEKPVEPERTNDRLKNAW</sequence>
<evidence type="ECO:0000256" key="1">
    <source>
        <dbReference type="SAM" id="Phobius"/>
    </source>
</evidence>
<gene>
    <name evidence="2" type="ORF">D6B99_15960</name>
</gene>
<dbReference type="EMBL" id="CP032489">
    <property type="protein sequence ID" value="AYD48974.1"/>
    <property type="molecule type" value="Genomic_DNA"/>
</dbReference>
<keyword evidence="1" id="KW-0472">Membrane</keyword>
<reference evidence="2 3" key="1">
    <citation type="submission" date="2018-09" db="EMBL/GenBank/DDBJ databases">
        <title>Arachidicoccus sp. nov., a bacterium isolated from soil.</title>
        <authorList>
            <person name="Weon H.-Y."/>
            <person name="Kwon S.-W."/>
            <person name="Lee S.A."/>
        </authorList>
    </citation>
    <scope>NUCLEOTIDE SEQUENCE [LARGE SCALE GENOMIC DNA]</scope>
    <source>
        <strain evidence="2 3">KIS59-12</strain>
    </source>
</reference>
<protein>
    <submittedName>
        <fullName evidence="2">DUF983 domain-containing protein</fullName>
    </submittedName>
</protein>
<feature type="transmembrane region" description="Helical" evidence="1">
    <location>
        <begin position="104"/>
        <end position="122"/>
    </location>
</feature>
<dbReference type="KEGG" id="ark:D6B99_15960"/>
<dbReference type="AlphaFoldDB" id="A0A386HUG4"/>
<accession>A0A386HUG4</accession>
<name>A0A386HUG4_9BACT</name>
<evidence type="ECO:0000313" key="3">
    <source>
        <dbReference type="Proteomes" id="UP000266118"/>
    </source>
</evidence>
<feature type="transmembrane region" description="Helical" evidence="1">
    <location>
        <begin position="74"/>
        <end position="98"/>
    </location>
</feature>
<dbReference type="OrthoDB" id="9790326at2"/>
<keyword evidence="3" id="KW-1185">Reference proteome</keyword>
<keyword evidence="1" id="KW-1133">Transmembrane helix</keyword>
<keyword evidence="1" id="KW-0812">Transmembrane</keyword>